<accession>A0A955RWQ7</accession>
<evidence type="ECO:0000313" key="4">
    <source>
        <dbReference type="Proteomes" id="UP000699691"/>
    </source>
</evidence>
<dbReference type="Pfam" id="PF13439">
    <property type="entry name" value="Glyco_transf_4"/>
    <property type="match status" value="1"/>
</dbReference>
<dbReference type="InterPro" id="IPR050194">
    <property type="entry name" value="Glycosyltransferase_grp1"/>
</dbReference>
<dbReference type="Proteomes" id="UP000699691">
    <property type="component" value="Unassembled WGS sequence"/>
</dbReference>
<dbReference type="GO" id="GO:0016758">
    <property type="term" value="F:hexosyltransferase activity"/>
    <property type="evidence" value="ECO:0007669"/>
    <property type="project" value="TreeGrafter"/>
</dbReference>
<comment type="caution">
    <text evidence="3">The sequence shown here is derived from an EMBL/GenBank/DDBJ whole genome shotgun (WGS) entry which is preliminary data.</text>
</comment>
<feature type="domain" description="Glycosyl transferase family 1" evidence="1">
    <location>
        <begin position="203"/>
        <end position="343"/>
    </location>
</feature>
<evidence type="ECO:0000313" key="3">
    <source>
        <dbReference type="EMBL" id="MCA9398094.1"/>
    </source>
</evidence>
<keyword evidence="3" id="KW-0808">Transferase</keyword>
<dbReference type="PANTHER" id="PTHR45947:SF3">
    <property type="entry name" value="SULFOQUINOVOSYL TRANSFERASE SQD2"/>
    <property type="match status" value="1"/>
</dbReference>
<gene>
    <name evidence="3" type="ORF">KC573_04645</name>
</gene>
<dbReference type="Pfam" id="PF00534">
    <property type="entry name" value="Glycos_transf_1"/>
    <property type="match status" value="1"/>
</dbReference>
<dbReference type="AlphaFoldDB" id="A0A955RWQ7"/>
<feature type="non-terminal residue" evidence="3">
    <location>
        <position position="343"/>
    </location>
</feature>
<organism evidence="3 4">
    <name type="scientific">candidate division WWE3 bacterium</name>
    <dbReference type="NCBI Taxonomy" id="2053526"/>
    <lineage>
        <taxon>Bacteria</taxon>
        <taxon>Katanobacteria</taxon>
    </lineage>
</organism>
<evidence type="ECO:0000259" key="1">
    <source>
        <dbReference type="Pfam" id="PF00534"/>
    </source>
</evidence>
<dbReference type="EMBL" id="JAGQKY010000287">
    <property type="protein sequence ID" value="MCA9398094.1"/>
    <property type="molecule type" value="Genomic_DNA"/>
</dbReference>
<feature type="domain" description="Glycosyltransferase subfamily 4-like N-terminal" evidence="2">
    <location>
        <begin position="15"/>
        <end position="186"/>
    </location>
</feature>
<reference evidence="3" key="1">
    <citation type="submission" date="2020-04" db="EMBL/GenBank/DDBJ databases">
        <authorList>
            <person name="Zhang T."/>
        </authorList>
    </citation>
    <scope>NUCLEOTIDE SEQUENCE</scope>
    <source>
        <strain evidence="3">HKST-UBA02</strain>
    </source>
</reference>
<dbReference type="EC" id="2.4.-.-" evidence="3"/>
<name>A0A955RWQ7_UNCKA</name>
<keyword evidence="3" id="KW-0328">Glycosyltransferase</keyword>
<sequence>MRIAISADSFPPLITGATTHTVELVRWLLHYGHEVLVFAPRFKNFTAKDLPADLQAAKVIYMRSIPTHYHNARLSVPNSPKIFYYLQKFKPDVVDLQAPSFQGIDVMTVSKALQIPIAATFHTLFTSREYLEMIFRIKRVQLLEKSSWSYHRWFYNSADSVLLSTQKLKELLIENGISQNKIEQIPILFNFDSATILSTEEITQKRNELGLKENVALFVGRISKEKALDVLLEAWKIVIAKSPESSLVIVGDGPYEQKFKHNAEEAGIIDSIVFLGRIENKELLSSGIMSVADVFVSASTSETFGLTGLEAMAHTLPVILADAQGLSEMITPDIGFVCQPKNP</sequence>
<dbReference type="SUPFAM" id="SSF53756">
    <property type="entry name" value="UDP-Glycosyltransferase/glycogen phosphorylase"/>
    <property type="match status" value="1"/>
</dbReference>
<protein>
    <submittedName>
        <fullName evidence="3">Glycosyltransferase</fullName>
        <ecNumber evidence="3">2.4.-.-</ecNumber>
    </submittedName>
</protein>
<dbReference type="Gene3D" id="3.40.50.2000">
    <property type="entry name" value="Glycogen Phosphorylase B"/>
    <property type="match status" value="2"/>
</dbReference>
<reference evidence="3" key="2">
    <citation type="journal article" date="2021" name="Microbiome">
        <title>Successional dynamics and alternative stable states in a saline activated sludge microbial community over 9 years.</title>
        <authorList>
            <person name="Wang Y."/>
            <person name="Ye J."/>
            <person name="Ju F."/>
            <person name="Liu L."/>
            <person name="Boyd J.A."/>
            <person name="Deng Y."/>
            <person name="Parks D.H."/>
            <person name="Jiang X."/>
            <person name="Yin X."/>
            <person name="Woodcroft B.J."/>
            <person name="Tyson G.W."/>
            <person name="Hugenholtz P."/>
            <person name="Polz M.F."/>
            <person name="Zhang T."/>
        </authorList>
    </citation>
    <scope>NUCLEOTIDE SEQUENCE</scope>
    <source>
        <strain evidence="3">HKST-UBA02</strain>
    </source>
</reference>
<dbReference type="PANTHER" id="PTHR45947">
    <property type="entry name" value="SULFOQUINOVOSYL TRANSFERASE SQD2"/>
    <property type="match status" value="1"/>
</dbReference>
<evidence type="ECO:0000259" key="2">
    <source>
        <dbReference type="Pfam" id="PF13439"/>
    </source>
</evidence>
<proteinExistence type="predicted"/>
<dbReference type="InterPro" id="IPR028098">
    <property type="entry name" value="Glyco_trans_4-like_N"/>
</dbReference>
<dbReference type="InterPro" id="IPR001296">
    <property type="entry name" value="Glyco_trans_1"/>
</dbReference>